<feature type="binding site" evidence="6">
    <location>
        <begin position="12"/>
        <end position="14"/>
    </location>
    <ligand>
        <name>N(1)-(5-phospho-beta-D-ribosyl)glycinamide</name>
        <dbReference type="ChEBI" id="CHEBI:143788"/>
    </ligand>
</feature>
<dbReference type="Gene3D" id="3.40.50.170">
    <property type="entry name" value="Formyl transferase, N-terminal domain"/>
    <property type="match status" value="1"/>
</dbReference>
<dbReference type="Pfam" id="PF00551">
    <property type="entry name" value="Formyl_trans_N"/>
    <property type="match status" value="1"/>
</dbReference>
<dbReference type="PROSITE" id="PS00373">
    <property type="entry name" value="GART"/>
    <property type="match status" value="1"/>
</dbReference>
<dbReference type="InterPro" id="IPR004607">
    <property type="entry name" value="GART"/>
</dbReference>
<dbReference type="EMBL" id="CP093379">
    <property type="protein sequence ID" value="UNM97036.1"/>
    <property type="molecule type" value="Genomic_DNA"/>
</dbReference>
<evidence type="ECO:0000313" key="8">
    <source>
        <dbReference type="EMBL" id="UNM97036.1"/>
    </source>
</evidence>
<dbReference type="InterPro" id="IPR002376">
    <property type="entry name" value="Formyl_transf_N"/>
</dbReference>
<feature type="active site" description="Proton donor" evidence="6">
    <location>
        <position position="109"/>
    </location>
</feature>
<comment type="pathway">
    <text evidence="1 6">Purine metabolism; IMP biosynthesis via de novo pathway; N(2)-formyl-N(1)-(5-phospho-D-ribosyl)glycinamide from N(1)-(5-phospho-D-ribosyl)glycinamide (10-formyl THF route): step 1/1.</text>
</comment>
<dbReference type="CDD" id="cd08645">
    <property type="entry name" value="FMT_core_GART"/>
    <property type="match status" value="1"/>
</dbReference>
<feature type="domain" description="Formyl transferase N-terminal" evidence="7">
    <location>
        <begin position="2"/>
        <end position="182"/>
    </location>
</feature>
<dbReference type="HAMAP" id="MF_01930">
    <property type="entry name" value="PurN"/>
    <property type="match status" value="1"/>
</dbReference>
<evidence type="ECO:0000256" key="6">
    <source>
        <dbReference type="HAMAP-Rule" id="MF_01930"/>
    </source>
</evidence>
<dbReference type="RefSeq" id="WP_242151770.1">
    <property type="nucleotide sequence ID" value="NZ_CP093379.1"/>
</dbReference>
<reference evidence="8 9" key="1">
    <citation type="submission" date="2022-03" db="EMBL/GenBank/DDBJ databases">
        <title>Ignatzschineria rhizosphaerae HR5S32.</title>
        <authorList>
            <person name="Sun J.Q."/>
            <person name="Feng J.Y."/>
        </authorList>
    </citation>
    <scope>NUCLEOTIDE SEQUENCE [LARGE SCALE GENOMIC DNA]</scope>
    <source>
        <strain evidence="8 9">HR5S32</strain>
    </source>
</reference>
<keyword evidence="3 6" id="KW-0658">Purine biosynthesis</keyword>
<evidence type="ECO:0000256" key="4">
    <source>
        <dbReference type="ARBA" id="ARBA00038440"/>
    </source>
</evidence>
<feature type="binding site" evidence="6">
    <location>
        <position position="107"/>
    </location>
    <ligand>
        <name>(6R)-10-formyltetrahydrofolate</name>
        <dbReference type="ChEBI" id="CHEBI:195366"/>
    </ligand>
</feature>
<evidence type="ECO:0000256" key="1">
    <source>
        <dbReference type="ARBA" id="ARBA00005054"/>
    </source>
</evidence>
<comment type="function">
    <text evidence="6">Catalyzes the transfer of a formyl group from 10-formyltetrahydrofolate to 5-phospho-ribosyl-glycinamide (GAR), producing 5-phospho-ribosyl-N-formylglycinamide (FGAR) and tetrahydrofolate.</text>
</comment>
<evidence type="ECO:0000256" key="3">
    <source>
        <dbReference type="ARBA" id="ARBA00022755"/>
    </source>
</evidence>
<proteinExistence type="inferred from homology"/>
<dbReference type="EC" id="2.1.2.2" evidence="6"/>
<feature type="site" description="Raises pKa of active site His" evidence="6">
    <location>
        <position position="145"/>
    </location>
</feature>
<keyword evidence="9" id="KW-1185">Reference proteome</keyword>
<evidence type="ECO:0000256" key="2">
    <source>
        <dbReference type="ARBA" id="ARBA00022679"/>
    </source>
</evidence>
<evidence type="ECO:0000256" key="5">
    <source>
        <dbReference type="ARBA" id="ARBA00047664"/>
    </source>
</evidence>
<evidence type="ECO:0000313" key="9">
    <source>
        <dbReference type="Proteomes" id="UP000829542"/>
    </source>
</evidence>
<dbReference type="NCBIfam" id="TIGR00639">
    <property type="entry name" value="PurN"/>
    <property type="match status" value="1"/>
</dbReference>
<dbReference type="SUPFAM" id="SSF53328">
    <property type="entry name" value="Formyltransferase"/>
    <property type="match status" value="1"/>
</dbReference>
<keyword evidence="2 6" id="KW-0808">Transferase</keyword>
<feature type="binding site" evidence="6">
    <location>
        <position position="65"/>
    </location>
    <ligand>
        <name>(6R)-10-formyltetrahydrofolate</name>
        <dbReference type="ChEBI" id="CHEBI:195366"/>
    </ligand>
</feature>
<dbReference type="PANTHER" id="PTHR43369:SF2">
    <property type="entry name" value="PHOSPHORIBOSYLGLYCINAMIDE FORMYLTRANSFERASE"/>
    <property type="match status" value="1"/>
</dbReference>
<name>A0ABY3X8I2_9GAMM</name>
<comment type="similarity">
    <text evidence="4 6">Belongs to the GART family.</text>
</comment>
<accession>A0ABY3X8I2</accession>
<dbReference type="Proteomes" id="UP000829542">
    <property type="component" value="Chromosome"/>
</dbReference>
<sequence>MKNIAIFASGTGSNFDALINAVENGDLPANIKLLVSDKKSAKVIEKAEKKGLPTLVFSAKDYASKADYEAMIVENLQKHGVEWVVLAGYMRLLGETLLGAYPNKIINIHPSLLPAYKGKDAVKQALEAGEKTVGVSIHYVDAGMDTGQLIAQESIHLTGRETEFEVMEMVHHIEHQLYPRTLAKLFKN</sequence>
<gene>
    <name evidence="6 8" type="primary">purN</name>
    <name evidence="8" type="ORF">MMG00_04065</name>
</gene>
<dbReference type="InterPro" id="IPR001555">
    <property type="entry name" value="GART_AS"/>
</dbReference>
<dbReference type="GO" id="GO:0004644">
    <property type="term" value="F:phosphoribosylglycinamide formyltransferase activity"/>
    <property type="evidence" value="ECO:0007669"/>
    <property type="project" value="UniProtKB-EC"/>
</dbReference>
<comment type="catalytic activity">
    <reaction evidence="5 6">
        <text>N(1)-(5-phospho-beta-D-ribosyl)glycinamide + (6R)-10-formyltetrahydrofolate = N(2)-formyl-N(1)-(5-phospho-beta-D-ribosyl)glycinamide + (6S)-5,6,7,8-tetrahydrofolate + H(+)</text>
        <dbReference type="Rhea" id="RHEA:15053"/>
        <dbReference type="ChEBI" id="CHEBI:15378"/>
        <dbReference type="ChEBI" id="CHEBI:57453"/>
        <dbReference type="ChEBI" id="CHEBI:143788"/>
        <dbReference type="ChEBI" id="CHEBI:147286"/>
        <dbReference type="ChEBI" id="CHEBI:195366"/>
        <dbReference type="EC" id="2.1.2.2"/>
    </reaction>
</comment>
<protein>
    <recommendedName>
        <fullName evidence="6">Phosphoribosylglycinamide formyltransferase</fullName>
        <ecNumber evidence="6">2.1.2.2</ecNumber>
    </recommendedName>
    <alternativeName>
        <fullName evidence="6">5'-phosphoribosylglycinamide transformylase</fullName>
    </alternativeName>
    <alternativeName>
        <fullName evidence="6">GAR transformylase</fullName>
        <shortName evidence="6">GART</shortName>
    </alternativeName>
</protein>
<organism evidence="8 9">
    <name type="scientific">Ignatzschineria rhizosphaerae</name>
    <dbReference type="NCBI Taxonomy" id="2923279"/>
    <lineage>
        <taxon>Bacteria</taxon>
        <taxon>Pseudomonadati</taxon>
        <taxon>Pseudomonadota</taxon>
        <taxon>Gammaproteobacteria</taxon>
        <taxon>Cardiobacteriales</taxon>
        <taxon>Ignatzschineriaceae</taxon>
        <taxon>Ignatzschineria</taxon>
    </lineage>
</organism>
<feature type="binding site" evidence="6">
    <location>
        <begin position="90"/>
        <end position="93"/>
    </location>
    <ligand>
        <name>(6R)-10-formyltetrahydrofolate</name>
        <dbReference type="ChEBI" id="CHEBI:195366"/>
    </ligand>
</feature>
<dbReference type="InterPro" id="IPR036477">
    <property type="entry name" value="Formyl_transf_N_sf"/>
</dbReference>
<evidence type="ECO:0000259" key="7">
    <source>
        <dbReference type="Pfam" id="PF00551"/>
    </source>
</evidence>
<dbReference type="PANTHER" id="PTHR43369">
    <property type="entry name" value="PHOSPHORIBOSYLGLYCINAMIDE FORMYLTRANSFERASE"/>
    <property type="match status" value="1"/>
</dbReference>